<feature type="region of interest" description="Disordered" evidence="1">
    <location>
        <begin position="426"/>
        <end position="500"/>
    </location>
</feature>
<sequence length="830" mass="92035">MATSPEKNAVDNAQVPADSQTSGEGLVEDSNMKTKATGTDPPATGSTNSEHPATSAVTSPILQAQPATAHSHSAFIATAPATASNDSPWKEAGDSANTVPPDTAGVELPEVAKEAGDGQQWDGKRDKELVEEFEYLLEKSQQLFSGLSELPEIGSKYWLPHFQRTFEVYTKLWKFQSQHRLLLEKPEHYGLKRWEVGEIASKIGQLYYRYYLRTSETNYLQEAFVFYDAIRERNYFRGEQEVKNSALMIKKLRYYARFIVVCLQMNNTPMMLQLLEEVKGLIEVYSTTFNPVDKMEWSLVVKEMALFMQAVCNPVPTDDSGMMLPVSYRLVSRKRPRAEKDASKFRLQEVVVVGNRPTQIKFSELTLDMYYMLQMLEREPNIGAKDPAGPLPTSTPATASASVAAADANPTAAATADASYAVISEAAKSPEPSEHPSAAQERLDGTESAPPAAAAEPVRPESATADKEKEKGKEKERADANERDAERDKDRDRAMRRTNPHKYVLYQPSVSQIQVYLANAFREIGEQGCVLLYLSSDGSKFEAPEGTSTSEALQHGFIGGISTTRRAASEASQDRNAEQLINTLHPADLVPFTRKPFFMVVESESSTAYKNMPNLFNQPLLCLLSPTSYPLPASAGSIYTFFLHSPMVAFCVVSQITSMTASKWTGLESLANEMEDLILELINTHVKQNSLRKFLGDDFLRQIVVRHILCCVVLRLHLDFNRPEHWPQASPEYFVDVLAAPALVRKARDIIQFCEVEQFYRTDESVGELSPSPPSPVQTPPPPPPPQLSSSPSPSPSQQQQQPLQPQPPPQQQPPQPPADDLNKGSTKDA</sequence>
<name>A0A9W8I1G7_9FUNG</name>
<evidence type="ECO:0000313" key="2">
    <source>
        <dbReference type="EMBL" id="KAJ2809321.1"/>
    </source>
</evidence>
<protein>
    <recommendedName>
        <fullName evidence="4">Protein SCAI</fullName>
    </recommendedName>
</protein>
<evidence type="ECO:0000256" key="1">
    <source>
        <dbReference type="SAM" id="MobiDB-lite"/>
    </source>
</evidence>
<dbReference type="OrthoDB" id="525027at2759"/>
<feature type="region of interest" description="Disordered" evidence="1">
    <location>
        <begin position="764"/>
        <end position="830"/>
    </location>
</feature>
<dbReference type="Proteomes" id="UP001140094">
    <property type="component" value="Unassembled WGS sequence"/>
</dbReference>
<organism evidence="2 3">
    <name type="scientific">Coemansia guatemalensis</name>
    <dbReference type="NCBI Taxonomy" id="2761395"/>
    <lineage>
        <taxon>Eukaryota</taxon>
        <taxon>Fungi</taxon>
        <taxon>Fungi incertae sedis</taxon>
        <taxon>Zoopagomycota</taxon>
        <taxon>Kickxellomycotina</taxon>
        <taxon>Kickxellomycetes</taxon>
        <taxon>Kickxellales</taxon>
        <taxon>Kickxellaceae</taxon>
        <taxon>Coemansia</taxon>
    </lineage>
</organism>
<dbReference type="Pfam" id="PF12070">
    <property type="entry name" value="SCAI"/>
    <property type="match status" value="1"/>
</dbReference>
<dbReference type="GO" id="GO:0006351">
    <property type="term" value="P:DNA-templated transcription"/>
    <property type="evidence" value="ECO:0007669"/>
    <property type="project" value="InterPro"/>
</dbReference>
<feature type="compositionally biased region" description="Basic and acidic residues" evidence="1">
    <location>
        <begin position="821"/>
        <end position="830"/>
    </location>
</feature>
<feature type="compositionally biased region" description="Pro residues" evidence="1">
    <location>
        <begin position="805"/>
        <end position="818"/>
    </location>
</feature>
<dbReference type="InterPro" id="IPR022709">
    <property type="entry name" value="SCAI"/>
</dbReference>
<feature type="compositionally biased region" description="Pro residues" evidence="1">
    <location>
        <begin position="771"/>
        <end position="787"/>
    </location>
</feature>
<comment type="caution">
    <text evidence="2">The sequence shown here is derived from an EMBL/GenBank/DDBJ whole genome shotgun (WGS) entry which is preliminary data.</text>
</comment>
<gene>
    <name evidence="2" type="ORF">H4R20_000224</name>
</gene>
<dbReference type="PANTHER" id="PTHR21243">
    <property type="entry name" value="PROTEIN SCAI"/>
    <property type="match status" value="1"/>
</dbReference>
<proteinExistence type="predicted"/>
<dbReference type="EMBL" id="JANBUO010000005">
    <property type="protein sequence ID" value="KAJ2809321.1"/>
    <property type="molecule type" value="Genomic_DNA"/>
</dbReference>
<dbReference type="GO" id="GO:0003714">
    <property type="term" value="F:transcription corepressor activity"/>
    <property type="evidence" value="ECO:0007669"/>
    <property type="project" value="InterPro"/>
</dbReference>
<dbReference type="AlphaFoldDB" id="A0A9W8I1G7"/>
<evidence type="ECO:0000313" key="3">
    <source>
        <dbReference type="Proteomes" id="UP001140094"/>
    </source>
</evidence>
<feature type="compositionally biased region" description="Basic and acidic residues" evidence="1">
    <location>
        <begin position="464"/>
        <end position="495"/>
    </location>
</feature>
<reference evidence="2" key="1">
    <citation type="submission" date="2022-07" db="EMBL/GenBank/DDBJ databases">
        <title>Phylogenomic reconstructions and comparative analyses of Kickxellomycotina fungi.</title>
        <authorList>
            <person name="Reynolds N.K."/>
            <person name="Stajich J.E."/>
            <person name="Barry K."/>
            <person name="Grigoriev I.V."/>
            <person name="Crous P."/>
            <person name="Smith M.E."/>
        </authorList>
    </citation>
    <scope>NUCLEOTIDE SEQUENCE</scope>
    <source>
        <strain evidence="2">NRRL 1565</strain>
    </source>
</reference>
<feature type="region of interest" description="Disordered" evidence="1">
    <location>
        <begin position="1"/>
        <end position="104"/>
    </location>
</feature>
<feature type="compositionally biased region" description="Low complexity" evidence="1">
    <location>
        <begin position="788"/>
        <end position="804"/>
    </location>
</feature>
<feature type="compositionally biased region" description="Low complexity" evidence="1">
    <location>
        <begin position="447"/>
        <end position="463"/>
    </location>
</feature>
<feature type="compositionally biased region" description="Polar residues" evidence="1">
    <location>
        <begin position="44"/>
        <end position="71"/>
    </location>
</feature>
<accession>A0A9W8I1G7</accession>
<evidence type="ECO:0008006" key="4">
    <source>
        <dbReference type="Google" id="ProtNLM"/>
    </source>
</evidence>
<keyword evidence="3" id="KW-1185">Reference proteome</keyword>